<evidence type="ECO:0000256" key="1">
    <source>
        <dbReference type="ARBA" id="ARBA00022833"/>
    </source>
</evidence>
<dbReference type="SUPFAM" id="SSF102588">
    <property type="entry name" value="LmbE-like"/>
    <property type="match status" value="1"/>
</dbReference>
<dbReference type="STRING" id="1121387.GCA_000429885_00370"/>
<dbReference type="InterPro" id="IPR003737">
    <property type="entry name" value="GlcNAc_PI_deacetylase-related"/>
</dbReference>
<keyword evidence="2" id="KW-0378">Hydrolase</keyword>
<sequence>MHERSRLLFIHAHPDDETLWSGVTLAHYAGKGVDVRVLTCTLGDEGEVIPPELAHHAPGQENTLGQYRRGELRAAMKTIGAYEHVLGENPLTMRGARYRDSGMAGTDENNDPRALCRADLGSLAARIRARIVRLDPDAVVTYEATGGYGHPDHIRVHEATRAAIAGLPAEQQPPLYVILVPDDVAREDRRWLQRHVSPASGLQVPASSDPYPPSVVNHELVTHVVHGSSADLALRDAALAHHRTQATVYQGYYALSNDVAARLPRAEYFARIDPVTGRYARRIGAPVEGLV</sequence>
<dbReference type="Pfam" id="PF02585">
    <property type="entry name" value="PIG-L"/>
    <property type="match status" value="1"/>
</dbReference>
<dbReference type="EMBL" id="LT906453">
    <property type="protein sequence ID" value="SNV24166.1"/>
    <property type="molecule type" value="Genomic_DNA"/>
</dbReference>
<keyword evidence="1" id="KW-0862">Zinc</keyword>
<accession>A0A239VQK7</accession>
<gene>
    <name evidence="2" type="primary">mshB_2</name>
    <name evidence="2" type="ORF">SAMEA4475696_02002</name>
</gene>
<dbReference type="KEGG" id="dco:SAMEA4475696_2002"/>
<evidence type="ECO:0000313" key="3">
    <source>
        <dbReference type="Proteomes" id="UP000242637"/>
    </source>
</evidence>
<organism evidence="2 3">
    <name type="scientific">Dermatophilus congolensis</name>
    <dbReference type="NCBI Taxonomy" id="1863"/>
    <lineage>
        <taxon>Bacteria</taxon>
        <taxon>Bacillati</taxon>
        <taxon>Actinomycetota</taxon>
        <taxon>Actinomycetes</taxon>
        <taxon>Micrococcales</taxon>
        <taxon>Dermatophilaceae</taxon>
        <taxon>Dermatophilus</taxon>
    </lineage>
</organism>
<dbReference type="EC" id="3.5.1.103" evidence="2"/>
<dbReference type="InterPro" id="IPR024078">
    <property type="entry name" value="LmbE-like_dom_sf"/>
</dbReference>
<dbReference type="GO" id="GO:0035595">
    <property type="term" value="F:N-acetylglucosaminylinositol deacetylase activity"/>
    <property type="evidence" value="ECO:0007669"/>
    <property type="project" value="UniProtKB-EC"/>
</dbReference>
<dbReference type="AlphaFoldDB" id="A0A239VQK7"/>
<dbReference type="PANTHER" id="PTHR12993">
    <property type="entry name" value="N-ACETYLGLUCOSAMINYL-PHOSPHATIDYLINOSITOL DE-N-ACETYLASE-RELATED"/>
    <property type="match status" value="1"/>
</dbReference>
<protein>
    <submittedName>
        <fullName evidence="2">1D-myo-inositol 2-acetamido-2-deoxy-alpha-D-glucopyranoside deacetylase</fullName>
        <ecNumber evidence="2">3.5.1.103</ecNumber>
    </submittedName>
</protein>
<proteinExistence type="predicted"/>
<dbReference type="Gene3D" id="3.40.50.10320">
    <property type="entry name" value="LmbE-like"/>
    <property type="match status" value="1"/>
</dbReference>
<dbReference type="GO" id="GO:0016137">
    <property type="term" value="P:glycoside metabolic process"/>
    <property type="evidence" value="ECO:0007669"/>
    <property type="project" value="UniProtKB-ARBA"/>
</dbReference>
<evidence type="ECO:0000313" key="2">
    <source>
        <dbReference type="EMBL" id="SNV24166.1"/>
    </source>
</evidence>
<reference evidence="2 3" key="1">
    <citation type="submission" date="2017-06" db="EMBL/GenBank/DDBJ databases">
        <authorList>
            <consortium name="Pathogen Informatics"/>
        </authorList>
    </citation>
    <scope>NUCLEOTIDE SEQUENCE [LARGE SCALE GENOMIC DNA]</scope>
    <source>
        <strain evidence="2 3">NCTC13039</strain>
    </source>
</reference>
<dbReference type="PANTHER" id="PTHR12993:SF26">
    <property type="entry name" value="1D-MYO-INOSITOL 2-ACETAMIDO-2-DEOXY-ALPHA-D-GLUCOPYRANOSIDE DEACETYLASE"/>
    <property type="match status" value="1"/>
</dbReference>
<keyword evidence="3" id="KW-1185">Reference proteome</keyword>
<name>A0A239VQK7_9MICO</name>
<dbReference type="Proteomes" id="UP000242637">
    <property type="component" value="Chromosome 1"/>
</dbReference>